<sequence>MTDVLTAWTDRLPRRLRRWVTPELVGFAILGGFTFAVDLALLWALRRWTPLPVPVAVTVSYVAAVTLNYVLNRTLNFKSHAPVVGEASRYTVVMVGDYLLTVGVTSGLTALGAGLAPARLLAAAFVALFNYVAARWWIFR</sequence>
<comment type="caution">
    <text evidence="8">The sequence shown here is derived from an EMBL/GenBank/DDBJ whole genome shotgun (WGS) entry which is preliminary data.</text>
</comment>
<dbReference type="PANTHER" id="PTHR38459">
    <property type="entry name" value="PROPHAGE BACTOPRENOL-LINKED GLUCOSE TRANSLOCASE HOMOLOG"/>
    <property type="match status" value="1"/>
</dbReference>
<evidence type="ECO:0000313" key="9">
    <source>
        <dbReference type="Proteomes" id="UP000624325"/>
    </source>
</evidence>
<dbReference type="Pfam" id="PF04138">
    <property type="entry name" value="GtrA_DPMS_TM"/>
    <property type="match status" value="1"/>
</dbReference>
<reference evidence="8 9" key="1">
    <citation type="submission" date="2021-01" db="EMBL/GenBank/DDBJ databases">
        <title>Whole genome shotgun sequence of Asanoa iriomotensis NBRC 100142.</title>
        <authorList>
            <person name="Komaki H."/>
            <person name="Tamura T."/>
        </authorList>
    </citation>
    <scope>NUCLEOTIDE SEQUENCE [LARGE SCALE GENOMIC DNA]</scope>
    <source>
        <strain evidence="8 9">NBRC 100142</strain>
    </source>
</reference>
<evidence type="ECO:0000256" key="2">
    <source>
        <dbReference type="ARBA" id="ARBA00009399"/>
    </source>
</evidence>
<proteinExistence type="inferred from homology"/>
<organism evidence="8 9">
    <name type="scientific">Asanoa iriomotensis</name>
    <dbReference type="NCBI Taxonomy" id="234613"/>
    <lineage>
        <taxon>Bacteria</taxon>
        <taxon>Bacillati</taxon>
        <taxon>Actinomycetota</taxon>
        <taxon>Actinomycetes</taxon>
        <taxon>Micromonosporales</taxon>
        <taxon>Micromonosporaceae</taxon>
        <taxon>Asanoa</taxon>
    </lineage>
</organism>
<evidence type="ECO:0000256" key="1">
    <source>
        <dbReference type="ARBA" id="ARBA00004141"/>
    </source>
</evidence>
<dbReference type="RefSeq" id="WP_239091259.1">
    <property type="nucleotide sequence ID" value="NZ_BAAALU010000047.1"/>
</dbReference>
<comment type="similarity">
    <text evidence="2">Belongs to the GtrA family.</text>
</comment>
<protein>
    <recommendedName>
        <fullName evidence="7">GtrA/DPMS transmembrane domain-containing protein</fullName>
    </recommendedName>
</protein>
<name>A0ABQ4CFG4_9ACTN</name>
<feature type="transmembrane region" description="Helical" evidence="6">
    <location>
        <begin position="51"/>
        <end position="71"/>
    </location>
</feature>
<keyword evidence="3 6" id="KW-0812">Transmembrane</keyword>
<keyword evidence="5 6" id="KW-0472">Membrane</keyword>
<feature type="domain" description="GtrA/DPMS transmembrane" evidence="7">
    <location>
        <begin position="27"/>
        <end position="139"/>
    </location>
</feature>
<dbReference type="PANTHER" id="PTHR38459:SF1">
    <property type="entry name" value="PROPHAGE BACTOPRENOL-LINKED GLUCOSE TRANSLOCASE HOMOLOG"/>
    <property type="match status" value="1"/>
</dbReference>
<feature type="transmembrane region" description="Helical" evidence="6">
    <location>
        <begin position="92"/>
        <end position="114"/>
    </location>
</feature>
<keyword evidence="4 6" id="KW-1133">Transmembrane helix</keyword>
<evidence type="ECO:0000256" key="4">
    <source>
        <dbReference type="ARBA" id="ARBA00022989"/>
    </source>
</evidence>
<dbReference type="EMBL" id="BONC01000109">
    <property type="protein sequence ID" value="GIF61516.1"/>
    <property type="molecule type" value="Genomic_DNA"/>
</dbReference>
<dbReference type="Proteomes" id="UP000624325">
    <property type="component" value="Unassembled WGS sequence"/>
</dbReference>
<evidence type="ECO:0000256" key="5">
    <source>
        <dbReference type="ARBA" id="ARBA00023136"/>
    </source>
</evidence>
<accession>A0ABQ4CFG4</accession>
<feature type="transmembrane region" description="Helical" evidence="6">
    <location>
        <begin position="120"/>
        <end position="138"/>
    </location>
</feature>
<keyword evidence="9" id="KW-1185">Reference proteome</keyword>
<dbReference type="InterPro" id="IPR007267">
    <property type="entry name" value="GtrA_DPMS_TM"/>
</dbReference>
<evidence type="ECO:0000259" key="7">
    <source>
        <dbReference type="Pfam" id="PF04138"/>
    </source>
</evidence>
<feature type="transmembrane region" description="Helical" evidence="6">
    <location>
        <begin position="24"/>
        <end position="45"/>
    </location>
</feature>
<gene>
    <name evidence="8" type="ORF">Air01nite_76110</name>
</gene>
<evidence type="ECO:0000313" key="8">
    <source>
        <dbReference type="EMBL" id="GIF61516.1"/>
    </source>
</evidence>
<evidence type="ECO:0000256" key="3">
    <source>
        <dbReference type="ARBA" id="ARBA00022692"/>
    </source>
</evidence>
<evidence type="ECO:0000256" key="6">
    <source>
        <dbReference type="SAM" id="Phobius"/>
    </source>
</evidence>
<dbReference type="InterPro" id="IPR051401">
    <property type="entry name" value="GtrA_CellWall_Glycosyl"/>
</dbReference>
<comment type="subcellular location">
    <subcellularLocation>
        <location evidence="1">Membrane</location>
        <topology evidence="1">Multi-pass membrane protein</topology>
    </subcellularLocation>
</comment>